<dbReference type="Proteomes" id="UP000032025">
    <property type="component" value="Unassembled WGS sequence"/>
</dbReference>
<keyword evidence="6 8" id="KW-1133">Transmembrane helix</keyword>
<keyword evidence="4" id="KW-1003">Cell membrane</keyword>
<keyword evidence="7 8" id="KW-0472">Membrane</keyword>
<evidence type="ECO:0000256" key="3">
    <source>
        <dbReference type="ARBA" id="ARBA00022448"/>
    </source>
</evidence>
<comment type="subcellular location">
    <subcellularLocation>
        <location evidence="8">Cell inner membrane</location>
        <topology evidence="8">Multi-pass membrane protein</topology>
    </subcellularLocation>
    <subcellularLocation>
        <location evidence="1">Cell membrane</location>
        <topology evidence="1">Multi-pass membrane protein</topology>
    </subcellularLocation>
</comment>
<evidence type="ECO:0000256" key="8">
    <source>
        <dbReference type="RuleBase" id="RU365088"/>
    </source>
</evidence>
<feature type="transmembrane region" description="Helical" evidence="8">
    <location>
        <begin position="100"/>
        <end position="121"/>
    </location>
</feature>
<dbReference type="InterPro" id="IPR004812">
    <property type="entry name" value="Efflux_drug-R_Bcr/CmlA"/>
</dbReference>
<evidence type="ECO:0000256" key="7">
    <source>
        <dbReference type="ARBA" id="ARBA00023136"/>
    </source>
</evidence>
<dbReference type="Pfam" id="PF07690">
    <property type="entry name" value="MFS_1"/>
    <property type="match status" value="1"/>
</dbReference>
<evidence type="ECO:0000313" key="11">
    <source>
        <dbReference type="Proteomes" id="UP000032025"/>
    </source>
</evidence>
<dbReference type="InterPro" id="IPR036259">
    <property type="entry name" value="MFS_trans_sf"/>
</dbReference>
<feature type="domain" description="Major facilitator superfamily (MFS) profile" evidence="9">
    <location>
        <begin position="9"/>
        <end position="394"/>
    </location>
</feature>
<dbReference type="RefSeq" id="WP_007406598.1">
    <property type="nucleotide sequence ID" value="NZ_BBJS01000043.1"/>
</dbReference>
<feature type="transmembrane region" description="Helical" evidence="8">
    <location>
        <begin position="334"/>
        <end position="362"/>
    </location>
</feature>
<evidence type="ECO:0000256" key="6">
    <source>
        <dbReference type="ARBA" id="ARBA00022989"/>
    </source>
</evidence>
<reference evidence="10 11" key="1">
    <citation type="submission" date="2014-08" db="EMBL/GenBank/DDBJ databases">
        <title>Whole genome shotgun sequence of Sphingomonas paucimobilis NBRC 13935.</title>
        <authorList>
            <person name="Hosoyama A."/>
            <person name="Hashimoto M."/>
            <person name="Hosoyama Y."/>
            <person name="Noguchi M."/>
            <person name="Uohara A."/>
            <person name="Ohji S."/>
            <person name="Katano-Makiyama Y."/>
            <person name="Ichikawa N."/>
            <person name="Kimura A."/>
            <person name="Yamazoe A."/>
            <person name="Fujita N."/>
        </authorList>
    </citation>
    <scope>NUCLEOTIDE SEQUENCE [LARGE SCALE GENOMIC DNA]</scope>
    <source>
        <strain evidence="10 11">NBRC 13935</strain>
    </source>
</reference>
<evidence type="ECO:0000256" key="4">
    <source>
        <dbReference type="ARBA" id="ARBA00022475"/>
    </source>
</evidence>
<accession>A0A0C9NJ27</accession>
<dbReference type="GO" id="GO:0042910">
    <property type="term" value="F:xenobiotic transmembrane transporter activity"/>
    <property type="evidence" value="ECO:0007669"/>
    <property type="project" value="InterPro"/>
</dbReference>
<feature type="transmembrane region" description="Helical" evidence="8">
    <location>
        <begin position="368"/>
        <end position="390"/>
    </location>
</feature>
<gene>
    <name evidence="10" type="ORF">SP6_43_01820</name>
</gene>
<keyword evidence="3 8" id="KW-0813">Transport</keyword>
<keyword evidence="5 8" id="KW-0812">Transmembrane</keyword>
<dbReference type="EMBL" id="BBJS01000043">
    <property type="protein sequence ID" value="GAN14683.1"/>
    <property type="molecule type" value="Genomic_DNA"/>
</dbReference>
<evidence type="ECO:0000256" key="5">
    <source>
        <dbReference type="ARBA" id="ARBA00022692"/>
    </source>
</evidence>
<dbReference type="InterPro" id="IPR020846">
    <property type="entry name" value="MFS_dom"/>
</dbReference>
<feature type="transmembrane region" description="Helical" evidence="8">
    <location>
        <begin position="43"/>
        <end position="63"/>
    </location>
</feature>
<feature type="transmembrane region" description="Helical" evidence="8">
    <location>
        <begin position="133"/>
        <end position="158"/>
    </location>
</feature>
<dbReference type="NCBIfam" id="TIGR00710">
    <property type="entry name" value="efflux_Bcr_CflA"/>
    <property type="match status" value="1"/>
</dbReference>
<dbReference type="GO" id="GO:0005886">
    <property type="term" value="C:plasma membrane"/>
    <property type="evidence" value="ECO:0007669"/>
    <property type="project" value="UniProtKB-SubCell"/>
</dbReference>
<proteinExistence type="inferred from homology"/>
<dbReference type="InterPro" id="IPR011701">
    <property type="entry name" value="MFS"/>
</dbReference>
<dbReference type="PROSITE" id="PS50850">
    <property type="entry name" value="MFS"/>
    <property type="match status" value="1"/>
</dbReference>
<comment type="caution">
    <text evidence="10">The sequence shown here is derived from an EMBL/GenBank/DDBJ whole genome shotgun (WGS) entry which is preliminary data.</text>
</comment>
<evidence type="ECO:0000259" key="9">
    <source>
        <dbReference type="PROSITE" id="PS50850"/>
    </source>
</evidence>
<feature type="transmembrane region" description="Helical" evidence="8">
    <location>
        <begin position="12"/>
        <end position="31"/>
    </location>
</feature>
<keyword evidence="11" id="KW-1185">Reference proteome</keyword>
<protein>
    <recommendedName>
        <fullName evidence="8">Bcr/CflA family efflux transporter</fullName>
    </recommendedName>
</protein>
<feature type="transmembrane region" description="Helical" evidence="8">
    <location>
        <begin position="247"/>
        <end position="267"/>
    </location>
</feature>
<evidence type="ECO:0000256" key="2">
    <source>
        <dbReference type="ARBA" id="ARBA00006236"/>
    </source>
</evidence>
<organism evidence="10 11">
    <name type="scientific">Sphingomonas paucimobilis NBRC 13935</name>
    <dbReference type="NCBI Taxonomy" id="1219050"/>
    <lineage>
        <taxon>Bacteria</taxon>
        <taxon>Pseudomonadati</taxon>
        <taxon>Pseudomonadota</taxon>
        <taxon>Alphaproteobacteria</taxon>
        <taxon>Sphingomonadales</taxon>
        <taxon>Sphingomonadaceae</taxon>
        <taxon>Sphingomonas</taxon>
    </lineage>
</organism>
<feature type="transmembrane region" description="Helical" evidence="8">
    <location>
        <begin position="164"/>
        <end position="183"/>
    </location>
</feature>
<dbReference type="AlphaFoldDB" id="A0A0C9NJ27"/>
<feature type="transmembrane region" description="Helical" evidence="8">
    <location>
        <begin position="75"/>
        <end position="94"/>
    </location>
</feature>
<feature type="transmembrane region" description="Helical" evidence="8">
    <location>
        <begin position="213"/>
        <end position="241"/>
    </location>
</feature>
<feature type="transmembrane region" description="Helical" evidence="8">
    <location>
        <begin position="303"/>
        <end position="322"/>
    </location>
</feature>
<name>A0A0C9NJ27_SPHPI</name>
<comment type="similarity">
    <text evidence="2 8">Belongs to the major facilitator superfamily. Bcr/CmlA family.</text>
</comment>
<dbReference type="CDD" id="cd17320">
    <property type="entry name" value="MFS_MdfA_MDR_like"/>
    <property type="match status" value="1"/>
</dbReference>
<dbReference type="PANTHER" id="PTHR23502:SF132">
    <property type="entry name" value="POLYAMINE TRANSPORTER 2-RELATED"/>
    <property type="match status" value="1"/>
</dbReference>
<keyword evidence="8" id="KW-0997">Cell inner membrane</keyword>
<dbReference type="PANTHER" id="PTHR23502">
    <property type="entry name" value="MAJOR FACILITATOR SUPERFAMILY"/>
    <property type="match status" value="1"/>
</dbReference>
<evidence type="ECO:0000256" key="1">
    <source>
        <dbReference type="ARBA" id="ARBA00004651"/>
    </source>
</evidence>
<evidence type="ECO:0000313" key="10">
    <source>
        <dbReference type="EMBL" id="GAN14683.1"/>
    </source>
</evidence>
<dbReference type="GO" id="GO:1990961">
    <property type="term" value="P:xenobiotic detoxification by transmembrane export across the plasma membrane"/>
    <property type="evidence" value="ECO:0007669"/>
    <property type="project" value="InterPro"/>
</dbReference>
<dbReference type="SUPFAM" id="SSF103473">
    <property type="entry name" value="MFS general substrate transporter"/>
    <property type="match status" value="1"/>
</dbReference>
<dbReference type="Gene3D" id="1.20.1720.10">
    <property type="entry name" value="Multidrug resistance protein D"/>
    <property type="match status" value="1"/>
</dbReference>
<feature type="transmembrane region" description="Helical" evidence="8">
    <location>
        <begin position="279"/>
        <end position="297"/>
    </location>
</feature>
<sequence length="404" mass="41440">MQPIASRRIAPILGSLGALAPLAIDMYLPGMPRIAADLHAGEGAVQFSLMTFFAGLMIGQLFCGPLSDRIGRKPTIYAGLALFVAAALGCASAATPEQLIAWRFVQGLGGSVGMAISMAIIRDLYTGHAAARLMGLMMMALSVAPVIAPLLGTAILAFAPWPALFVLLAIVGAGCALLVATVLPETRPPALRTATRPADVARNYLHLIVSRRYIAYVGVMAVAQAGFFAYLAGSSFVFISVHGLTPAAYSLIFAMNAVGLTAGAQLAPRLMHRFAPQTIVRAALAVYAAAAVILALLELGGGAGIVALAALLFVAITALAFVMPLNSMMALESYGAISGTAAALMGTIQFAAGTLASLIVGLTADGTALPMVLTIAVSGIAACLLAFGVFPRARVFELQKEPAS</sequence>